<name>A0A8T3C333_DENNO</name>
<dbReference type="PANTHER" id="PTHR47481">
    <property type="match status" value="1"/>
</dbReference>
<dbReference type="AlphaFoldDB" id="A0A8T3C333"/>
<evidence type="ECO:0000313" key="2">
    <source>
        <dbReference type="EMBL" id="KAI0525114.1"/>
    </source>
</evidence>
<dbReference type="OrthoDB" id="684929at2759"/>
<dbReference type="EMBL" id="JAGYWB010000004">
    <property type="protein sequence ID" value="KAI0525114.1"/>
    <property type="molecule type" value="Genomic_DNA"/>
</dbReference>
<proteinExistence type="predicted"/>
<organism evidence="2 3">
    <name type="scientific">Dendrobium nobile</name>
    <name type="common">Orchid</name>
    <dbReference type="NCBI Taxonomy" id="94219"/>
    <lineage>
        <taxon>Eukaryota</taxon>
        <taxon>Viridiplantae</taxon>
        <taxon>Streptophyta</taxon>
        <taxon>Embryophyta</taxon>
        <taxon>Tracheophyta</taxon>
        <taxon>Spermatophyta</taxon>
        <taxon>Magnoliopsida</taxon>
        <taxon>Liliopsida</taxon>
        <taxon>Asparagales</taxon>
        <taxon>Orchidaceae</taxon>
        <taxon>Epidendroideae</taxon>
        <taxon>Malaxideae</taxon>
        <taxon>Dendrobiinae</taxon>
        <taxon>Dendrobium</taxon>
    </lineage>
</organism>
<evidence type="ECO:0000256" key="1">
    <source>
        <dbReference type="SAM" id="MobiDB-lite"/>
    </source>
</evidence>
<keyword evidence="3" id="KW-1185">Reference proteome</keyword>
<evidence type="ECO:0000313" key="3">
    <source>
        <dbReference type="Proteomes" id="UP000829196"/>
    </source>
</evidence>
<dbReference type="Proteomes" id="UP000829196">
    <property type="component" value="Unassembled WGS sequence"/>
</dbReference>
<reference evidence="2" key="1">
    <citation type="journal article" date="2022" name="Front. Genet.">
        <title>Chromosome-Scale Assembly of the Dendrobium nobile Genome Provides Insights Into the Molecular Mechanism of the Biosynthesis of the Medicinal Active Ingredient of Dendrobium.</title>
        <authorList>
            <person name="Xu Q."/>
            <person name="Niu S.-C."/>
            <person name="Li K.-L."/>
            <person name="Zheng P.-J."/>
            <person name="Zhang X.-J."/>
            <person name="Jia Y."/>
            <person name="Liu Y."/>
            <person name="Niu Y.-X."/>
            <person name="Yu L.-H."/>
            <person name="Chen D.-F."/>
            <person name="Zhang G.-Q."/>
        </authorList>
    </citation>
    <scope>NUCLEOTIDE SEQUENCE</scope>
    <source>
        <tissue evidence="2">Leaf</tissue>
    </source>
</reference>
<accession>A0A8T3C333</accession>
<comment type="caution">
    <text evidence="2">The sequence shown here is derived from an EMBL/GenBank/DDBJ whole genome shotgun (WGS) entry which is preliminary data.</text>
</comment>
<sequence>MGDQDSAEALTPSSPSDQTTNTIATAHIPQPLKFLVSNIKNLAPHPLTTENYPIWRVQLLQQFTANGYAGHLTDTIPAPSDPTSAAHAQWILVDSNLLSALFSTVSQSILPYIITTSTAHEAWTVLERRLQPTSRSRVIQLKNGLYMVQMKDQPMQQYLTRIKTIVDNISASGSTIDPEDIMLHILNGLHPTFNSFKSTIRNLLLPIDLDTFYALLCRRNSFATRTQSRSSH</sequence>
<feature type="compositionally biased region" description="Polar residues" evidence="1">
    <location>
        <begin position="11"/>
        <end position="21"/>
    </location>
</feature>
<dbReference type="Pfam" id="PF14223">
    <property type="entry name" value="Retrotran_gag_2"/>
    <property type="match status" value="1"/>
</dbReference>
<protein>
    <recommendedName>
        <fullName evidence="4">Retrovirus-related Pol polyprotein from transposon TNT 1-94</fullName>
    </recommendedName>
</protein>
<evidence type="ECO:0008006" key="4">
    <source>
        <dbReference type="Google" id="ProtNLM"/>
    </source>
</evidence>
<gene>
    <name evidence="2" type="ORF">KFK09_004505</name>
</gene>
<dbReference type="PANTHER" id="PTHR47481:SF22">
    <property type="entry name" value="RETROTRANSPOSON GAG DOMAIN-CONTAINING PROTEIN"/>
    <property type="match status" value="1"/>
</dbReference>
<feature type="region of interest" description="Disordered" evidence="1">
    <location>
        <begin position="1"/>
        <end position="21"/>
    </location>
</feature>